<dbReference type="GeneID" id="10508355"/>
<dbReference type="RefSeq" id="XP_003290735.1">
    <property type="nucleotide sequence ID" value="XM_003290687.1"/>
</dbReference>
<feature type="compositionally biased region" description="Low complexity" evidence="1">
    <location>
        <begin position="29"/>
        <end position="44"/>
    </location>
</feature>
<evidence type="ECO:0000313" key="4">
    <source>
        <dbReference type="EMBL" id="EGC32737.1"/>
    </source>
</evidence>
<name>F0ZTI7_DICPU</name>
<dbReference type="EMBL" id="GL871177">
    <property type="protein sequence ID" value="EGC32737.1"/>
    <property type="molecule type" value="Genomic_DNA"/>
</dbReference>
<keyword evidence="2" id="KW-0472">Membrane</keyword>
<dbReference type="OMA" id="IECQMEN"/>
<keyword evidence="3" id="KW-0732">Signal</keyword>
<dbReference type="VEuPathDB" id="AmoebaDB:DICPUDRAFT_92537"/>
<reference evidence="5" key="1">
    <citation type="journal article" date="2011" name="Genome Biol.">
        <title>Comparative genomics of the social amoebae Dictyostelium discoideum and Dictyostelium purpureum.</title>
        <authorList>
            <consortium name="US DOE Joint Genome Institute (JGI-PGF)"/>
            <person name="Sucgang R."/>
            <person name="Kuo A."/>
            <person name="Tian X."/>
            <person name="Salerno W."/>
            <person name="Parikh A."/>
            <person name="Feasley C.L."/>
            <person name="Dalin E."/>
            <person name="Tu H."/>
            <person name="Huang E."/>
            <person name="Barry K."/>
            <person name="Lindquist E."/>
            <person name="Shapiro H."/>
            <person name="Bruce D."/>
            <person name="Schmutz J."/>
            <person name="Salamov A."/>
            <person name="Fey P."/>
            <person name="Gaudet P."/>
            <person name="Anjard C."/>
            <person name="Babu M.M."/>
            <person name="Basu S."/>
            <person name="Bushmanova Y."/>
            <person name="van der Wel H."/>
            <person name="Katoh-Kurasawa M."/>
            <person name="Dinh C."/>
            <person name="Coutinho P.M."/>
            <person name="Saito T."/>
            <person name="Elias M."/>
            <person name="Schaap P."/>
            <person name="Kay R.R."/>
            <person name="Henrissat B."/>
            <person name="Eichinger L."/>
            <person name="Rivero F."/>
            <person name="Putnam N.H."/>
            <person name="West C.M."/>
            <person name="Loomis W.F."/>
            <person name="Chisholm R.L."/>
            <person name="Shaulsky G."/>
            <person name="Strassmann J.E."/>
            <person name="Queller D.C."/>
            <person name="Kuspa A."/>
            <person name="Grigoriev I.V."/>
        </authorList>
    </citation>
    <scope>NUCLEOTIDE SEQUENCE [LARGE SCALE GENOMIC DNA]</scope>
    <source>
        <strain evidence="5">QSDP1</strain>
    </source>
</reference>
<dbReference type="eggNOG" id="ENOG502RI1X">
    <property type="taxonomic scope" value="Eukaryota"/>
</dbReference>
<keyword evidence="2" id="KW-1133">Transmembrane helix</keyword>
<dbReference type="InterPro" id="IPR053331">
    <property type="entry name" value="EGF-like_comC"/>
</dbReference>
<dbReference type="Proteomes" id="UP000001064">
    <property type="component" value="Unassembled WGS sequence"/>
</dbReference>
<keyword evidence="2" id="KW-0812">Transmembrane</keyword>
<feature type="transmembrane region" description="Helical" evidence="2">
    <location>
        <begin position="238"/>
        <end position="255"/>
    </location>
</feature>
<evidence type="ECO:0000256" key="3">
    <source>
        <dbReference type="SAM" id="SignalP"/>
    </source>
</evidence>
<feature type="signal peptide" evidence="3">
    <location>
        <begin position="1"/>
        <end position="23"/>
    </location>
</feature>
<dbReference type="AlphaFoldDB" id="F0ZTI7"/>
<dbReference type="PANTHER" id="PTHR24032">
    <property type="entry name" value="EGF-LIKE DOMAIN-CONTAINING PROTEIN-RELATED-RELATED"/>
    <property type="match status" value="1"/>
</dbReference>
<dbReference type="InParanoid" id="F0ZTI7"/>
<keyword evidence="5" id="KW-1185">Reference proteome</keyword>
<dbReference type="OrthoDB" id="10542126at2759"/>
<evidence type="ECO:0000256" key="2">
    <source>
        <dbReference type="SAM" id="Phobius"/>
    </source>
</evidence>
<proteinExistence type="predicted"/>
<dbReference type="PANTHER" id="PTHR24032:SF14">
    <property type="entry name" value="EGF-LIKE DOMAIN-CONTAINING PROTEIN-RELATED"/>
    <property type="match status" value="1"/>
</dbReference>
<protein>
    <submittedName>
        <fullName evidence="4">Uncharacterized protein</fullName>
    </submittedName>
</protein>
<accession>F0ZTI7</accession>
<gene>
    <name evidence="4" type="ORF">DICPUDRAFT_92537</name>
</gene>
<dbReference type="FunCoup" id="F0ZTI7">
    <property type="interactions" value="937"/>
</dbReference>
<evidence type="ECO:0000313" key="5">
    <source>
        <dbReference type="Proteomes" id="UP000001064"/>
    </source>
</evidence>
<feature type="chain" id="PRO_5003265390" evidence="3">
    <location>
        <begin position="24"/>
        <end position="256"/>
    </location>
</feature>
<organism evidence="4 5">
    <name type="scientific">Dictyostelium purpureum</name>
    <name type="common">Slime mold</name>
    <dbReference type="NCBI Taxonomy" id="5786"/>
    <lineage>
        <taxon>Eukaryota</taxon>
        <taxon>Amoebozoa</taxon>
        <taxon>Evosea</taxon>
        <taxon>Eumycetozoa</taxon>
        <taxon>Dictyostelia</taxon>
        <taxon>Dictyosteliales</taxon>
        <taxon>Dictyosteliaceae</taxon>
        <taxon>Dictyostelium</taxon>
    </lineage>
</organism>
<feature type="region of interest" description="Disordered" evidence="1">
    <location>
        <begin position="26"/>
        <end position="48"/>
    </location>
</feature>
<dbReference type="KEGG" id="dpp:DICPUDRAFT_92537"/>
<sequence>MKVFYIFLITVLIISLNISFIHSQDSLDNTSSNSNSSKSKNNNTKSEEQINITENEDVLIIPNLKYDSTLKEFTLYGIGLGNQSFTSNTPKLNWVYNNVTKEFKSKWLETNVPLPDILFLEIHNKDFFLATDENHKPEFKSIRKSGKDLYIQGRFFTYNATDIKITSDGEICQVKKATFGFIDCTMINPQLFQLNSAAQMIIGGKRGLTFRVDFIGSEPHFGNNNNNNNNSYSLKNNISRYLILIFIIQIILLINI</sequence>
<evidence type="ECO:0000256" key="1">
    <source>
        <dbReference type="SAM" id="MobiDB-lite"/>
    </source>
</evidence>